<dbReference type="SMART" id="SM00202">
    <property type="entry name" value="SR"/>
    <property type="match status" value="1"/>
</dbReference>
<dbReference type="PROSITE" id="PS00420">
    <property type="entry name" value="SRCR_1"/>
    <property type="match status" value="1"/>
</dbReference>
<dbReference type="GeneID" id="102806009"/>
<keyword evidence="8" id="KW-1185">Reference proteome</keyword>
<proteinExistence type="predicted"/>
<accession>A0ABM0MGS0</accession>
<organism evidence="8 9">
    <name type="scientific">Saccoglossus kowalevskii</name>
    <name type="common">Acorn worm</name>
    <dbReference type="NCBI Taxonomy" id="10224"/>
    <lineage>
        <taxon>Eukaryota</taxon>
        <taxon>Metazoa</taxon>
        <taxon>Hemichordata</taxon>
        <taxon>Enteropneusta</taxon>
        <taxon>Harrimaniidae</taxon>
        <taxon>Saccoglossus</taxon>
    </lineage>
</organism>
<evidence type="ECO:0000256" key="5">
    <source>
        <dbReference type="PROSITE-ProRule" id="PRU00196"/>
    </source>
</evidence>
<evidence type="ECO:0000256" key="6">
    <source>
        <dbReference type="SAM" id="SignalP"/>
    </source>
</evidence>
<evidence type="ECO:0000313" key="8">
    <source>
        <dbReference type="Proteomes" id="UP000694865"/>
    </source>
</evidence>
<dbReference type="InterPro" id="IPR053243">
    <property type="entry name" value="SJ_maturation_regulator"/>
</dbReference>
<dbReference type="PROSITE" id="PS50287">
    <property type="entry name" value="SRCR_2"/>
    <property type="match status" value="1"/>
</dbReference>
<evidence type="ECO:0000256" key="4">
    <source>
        <dbReference type="ARBA" id="ARBA00023180"/>
    </source>
</evidence>
<evidence type="ECO:0000256" key="3">
    <source>
        <dbReference type="ARBA" id="ARBA00023157"/>
    </source>
</evidence>
<feature type="domain" description="SRCR" evidence="7">
    <location>
        <begin position="107"/>
        <end position="203"/>
    </location>
</feature>
<name>A0ABM0MGS0_SACKO</name>
<dbReference type="Gene3D" id="3.10.250.10">
    <property type="entry name" value="SRCR-like domain"/>
    <property type="match status" value="1"/>
</dbReference>
<gene>
    <name evidence="9" type="primary">LOC102806009</name>
</gene>
<keyword evidence="2" id="KW-0677">Repeat</keyword>
<evidence type="ECO:0000259" key="7">
    <source>
        <dbReference type="PROSITE" id="PS50287"/>
    </source>
</evidence>
<evidence type="ECO:0000256" key="2">
    <source>
        <dbReference type="ARBA" id="ARBA00022737"/>
    </source>
</evidence>
<keyword evidence="4" id="KW-0325">Glycoprotein</keyword>
<protein>
    <submittedName>
        <fullName evidence="9">Deleted in malignant brain tumors 1 protein-like</fullName>
    </submittedName>
</protein>
<feature type="disulfide bond" evidence="5">
    <location>
        <begin position="172"/>
        <end position="182"/>
    </location>
</feature>
<dbReference type="PANTHER" id="PTHR47653">
    <property type="entry name" value="PROTEIN BARK BEETLE"/>
    <property type="match status" value="1"/>
</dbReference>
<dbReference type="SUPFAM" id="SSF56487">
    <property type="entry name" value="SRCR-like"/>
    <property type="match status" value="1"/>
</dbReference>
<sequence>MKTWPRALCILLLFNNVYCTTISSDITVDTTLTQSGSPYEVNNDITINDGITLTVDPGAVIHFSPGKRLTVEGVLRAEGTDVDRITLSTTQTHPGTDLSYDFGVASIRLVEGGSPEKGRLEVNINGKWGTVCNNGWGQHEADVACKQLGFDGGVLSSFTSGSGNIWMDNVVCTGVETLLFECQHSGYGQNNCDHSQDVGLICAGNQQPSSVLHNYWGGVAFTGNSAITSSLKHVDISFTSGNVPSDRSGAVEIIGNPPTFENVRIANCLSSRVEY</sequence>
<dbReference type="PRINTS" id="PR00258">
    <property type="entry name" value="SPERACTRCPTR"/>
</dbReference>
<keyword evidence="1 6" id="KW-0732">Signal</keyword>
<evidence type="ECO:0000313" key="9">
    <source>
        <dbReference type="RefSeq" id="XP_006819211.1"/>
    </source>
</evidence>
<dbReference type="PANTHER" id="PTHR47653:SF1">
    <property type="entry name" value="DELETED IN MALIGNANT BRAIN TUMORS 1 PROTEIN"/>
    <property type="match status" value="1"/>
</dbReference>
<dbReference type="Pfam" id="PF00530">
    <property type="entry name" value="SRCR"/>
    <property type="match status" value="1"/>
</dbReference>
<dbReference type="InterPro" id="IPR001190">
    <property type="entry name" value="SRCR"/>
</dbReference>
<reference evidence="9" key="1">
    <citation type="submission" date="2025-08" db="UniProtKB">
        <authorList>
            <consortium name="RefSeq"/>
        </authorList>
    </citation>
    <scope>IDENTIFICATION</scope>
    <source>
        <tissue evidence="9">Testes</tissue>
    </source>
</reference>
<feature type="signal peptide" evidence="6">
    <location>
        <begin position="1"/>
        <end position="19"/>
    </location>
</feature>
<evidence type="ECO:0000256" key="1">
    <source>
        <dbReference type="ARBA" id="ARBA00022729"/>
    </source>
</evidence>
<dbReference type="RefSeq" id="XP_006819211.1">
    <property type="nucleotide sequence ID" value="XM_006819148.1"/>
</dbReference>
<keyword evidence="3 5" id="KW-1015">Disulfide bond</keyword>
<dbReference type="InterPro" id="IPR036772">
    <property type="entry name" value="SRCR-like_dom_sf"/>
</dbReference>
<feature type="chain" id="PRO_5045116376" evidence="6">
    <location>
        <begin position="20"/>
        <end position="275"/>
    </location>
</feature>
<comment type="caution">
    <text evidence="5">Lacks conserved residue(s) required for the propagation of feature annotation.</text>
</comment>
<dbReference type="Proteomes" id="UP000694865">
    <property type="component" value="Unplaced"/>
</dbReference>